<evidence type="ECO:0000256" key="2">
    <source>
        <dbReference type="ARBA" id="ARBA00023315"/>
    </source>
</evidence>
<proteinExistence type="predicted"/>
<dbReference type="RefSeq" id="WP_129226570.1">
    <property type="nucleotide sequence ID" value="NZ_QYBB01000010.1"/>
</dbReference>
<dbReference type="Gene3D" id="3.40.630.30">
    <property type="match status" value="1"/>
</dbReference>
<organism evidence="4 5">
    <name type="scientific">Lichenibacterium minor</name>
    <dbReference type="NCBI Taxonomy" id="2316528"/>
    <lineage>
        <taxon>Bacteria</taxon>
        <taxon>Pseudomonadati</taxon>
        <taxon>Pseudomonadota</taxon>
        <taxon>Alphaproteobacteria</taxon>
        <taxon>Hyphomicrobiales</taxon>
        <taxon>Lichenihabitantaceae</taxon>
        <taxon>Lichenibacterium</taxon>
    </lineage>
</organism>
<dbReference type="AlphaFoldDB" id="A0A4Q2UA91"/>
<dbReference type="InterPro" id="IPR050832">
    <property type="entry name" value="Bact_Acetyltransf"/>
</dbReference>
<feature type="domain" description="N-acetyltransferase" evidence="3">
    <location>
        <begin position="1"/>
        <end position="131"/>
    </location>
</feature>
<name>A0A4Q2UA91_9HYPH</name>
<evidence type="ECO:0000313" key="5">
    <source>
        <dbReference type="Proteomes" id="UP000290759"/>
    </source>
</evidence>
<dbReference type="Pfam" id="PF00583">
    <property type="entry name" value="Acetyltransf_1"/>
    <property type="match status" value="1"/>
</dbReference>
<dbReference type="PROSITE" id="PS51186">
    <property type="entry name" value="GNAT"/>
    <property type="match status" value="1"/>
</dbReference>
<gene>
    <name evidence="4" type="ORF">D3273_10740</name>
</gene>
<comment type="caution">
    <text evidence="4">The sequence shown here is derived from an EMBL/GenBank/DDBJ whole genome shotgun (WGS) entry which is preliminary data.</text>
</comment>
<dbReference type="OrthoDB" id="9805924at2"/>
<dbReference type="InterPro" id="IPR016181">
    <property type="entry name" value="Acyl_CoA_acyltransferase"/>
</dbReference>
<keyword evidence="1 4" id="KW-0808">Transferase</keyword>
<dbReference type="Proteomes" id="UP000290759">
    <property type="component" value="Unassembled WGS sequence"/>
</dbReference>
<dbReference type="InterPro" id="IPR000182">
    <property type="entry name" value="GNAT_dom"/>
</dbReference>
<dbReference type="SUPFAM" id="SSF55729">
    <property type="entry name" value="Acyl-CoA N-acyltransferases (Nat)"/>
    <property type="match status" value="1"/>
</dbReference>
<evidence type="ECO:0000259" key="3">
    <source>
        <dbReference type="PROSITE" id="PS51186"/>
    </source>
</evidence>
<reference evidence="4 5" key="2">
    <citation type="submission" date="2019-02" db="EMBL/GenBank/DDBJ databases">
        <title>'Lichenibacterium ramalinii' gen. nov. sp. nov., 'Lichenibacterium minor' gen. nov. sp. nov.</title>
        <authorList>
            <person name="Pankratov T."/>
        </authorList>
    </citation>
    <scope>NUCLEOTIDE SEQUENCE [LARGE SCALE GENOMIC DNA]</scope>
    <source>
        <strain evidence="4 5">RmlP026</strain>
    </source>
</reference>
<evidence type="ECO:0000256" key="1">
    <source>
        <dbReference type="ARBA" id="ARBA00022679"/>
    </source>
</evidence>
<dbReference type="CDD" id="cd04301">
    <property type="entry name" value="NAT_SF"/>
    <property type="match status" value="1"/>
</dbReference>
<dbReference type="PANTHER" id="PTHR43877">
    <property type="entry name" value="AMINOALKYLPHOSPHONATE N-ACETYLTRANSFERASE-RELATED-RELATED"/>
    <property type="match status" value="1"/>
</dbReference>
<sequence length="131" mass="14564">MPLWRGYQAFYAVEIPDAVSAATWERLLDPAEPMGGALAWEGDEAVGLVHHVRHRSTWTTGNSCYLQDLFVAPGGRGRGTGRALIAHAEEVARQAGCSRLYWLTHETNADAMKLYDRVAEKSGFVQYRKSL</sequence>
<reference evidence="4 5" key="1">
    <citation type="submission" date="2018-12" db="EMBL/GenBank/DDBJ databases">
        <authorList>
            <person name="Grouzdev D.S."/>
            <person name="Krutkina M.S."/>
        </authorList>
    </citation>
    <scope>NUCLEOTIDE SEQUENCE [LARGE SCALE GENOMIC DNA]</scope>
    <source>
        <strain evidence="4 5">RmlP026</strain>
    </source>
</reference>
<keyword evidence="2" id="KW-0012">Acyltransferase</keyword>
<accession>A0A4Q2UA91</accession>
<protein>
    <submittedName>
        <fullName evidence="4">GNAT family N-acetyltransferase</fullName>
    </submittedName>
</protein>
<keyword evidence="5" id="KW-1185">Reference proteome</keyword>
<dbReference type="EMBL" id="QYBB01000010">
    <property type="protein sequence ID" value="RYC32017.1"/>
    <property type="molecule type" value="Genomic_DNA"/>
</dbReference>
<dbReference type="GO" id="GO:0016747">
    <property type="term" value="F:acyltransferase activity, transferring groups other than amino-acyl groups"/>
    <property type="evidence" value="ECO:0007669"/>
    <property type="project" value="InterPro"/>
</dbReference>
<evidence type="ECO:0000313" key="4">
    <source>
        <dbReference type="EMBL" id="RYC32017.1"/>
    </source>
</evidence>
<dbReference type="PANTHER" id="PTHR43877:SF2">
    <property type="entry name" value="AMINOALKYLPHOSPHONATE N-ACETYLTRANSFERASE-RELATED"/>
    <property type="match status" value="1"/>
</dbReference>